<dbReference type="Proteomes" id="UP000092643">
    <property type="component" value="Unassembled WGS sequence"/>
</dbReference>
<comment type="caution">
    <text evidence="1">The sequence shown here is derived from an EMBL/GenBank/DDBJ whole genome shotgun (WGS) entry which is preliminary data.</text>
</comment>
<evidence type="ECO:0000313" key="1">
    <source>
        <dbReference type="EMBL" id="OBW98260.1"/>
    </source>
</evidence>
<dbReference type="AlphaFoldDB" id="A0A1A7P8W7"/>
<dbReference type="EMBL" id="JTJO01000034">
    <property type="protein sequence ID" value="OBW98260.1"/>
    <property type="molecule type" value="Genomic_DNA"/>
</dbReference>
<evidence type="ECO:0000313" key="2">
    <source>
        <dbReference type="Proteomes" id="UP000092643"/>
    </source>
</evidence>
<name>A0A1A7P8W7_9PAST</name>
<reference evidence="1 2" key="1">
    <citation type="submission" date="2014-11" db="EMBL/GenBank/DDBJ databases">
        <title>Pan-genome of Gallibacterium spp.</title>
        <authorList>
            <person name="Kudirkiene E."/>
            <person name="Bojesen A.M."/>
        </authorList>
    </citation>
    <scope>NUCLEOTIDE SEQUENCE [LARGE SCALE GENOMIC DNA]</scope>
    <source>
        <strain evidence="1 2">F 279</strain>
    </source>
</reference>
<protein>
    <submittedName>
        <fullName evidence="1">Uncharacterized protein</fullName>
    </submittedName>
</protein>
<dbReference type="OrthoDB" id="6983824at2"/>
<sequence>MDRIKFTVNEYQSYPIETDLFERKTAKKAPFYRKMERQNHEISQFAICPACNNPVQIIGLYRKSAHTDKPFAKHYETPIGLGIYNKQAYNYCPYKADRKAFTKDSRKGAIDDITKEIIDKMVNHFDKIIYLLQKKIGIYISLSLAKEMLNDFFDARAYLYYGASLQNIPLLLAYFSLNKALIGRYISNKELISALEKAPNLYFENNQLRAKCFSNVGFYFTNHKTYIKDHHLTESLLLTVSQKEIIYSEKIIFDNLHFENLLTYHPSTLSEKQETKNKELLIAAKEVALKHGFKY</sequence>
<dbReference type="RefSeq" id="WP_065232414.1">
    <property type="nucleotide sequence ID" value="NZ_JTJN01000021.1"/>
</dbReference>
<organism evidence="1 2">
    <name type="scientific">Gallibacterium anatis</name>
    <dbReference type="NCBI Taxonomy" id="750"/>
    <lineage>
        <taxon>Bacteria</taxon>
        <taxon>Pseudomonadati</taxon>
        <taxon>Pseudomonadota</taxon>
        <taxon>Gammaproteobacteria</taxon>
        <taxon>Pasteurellales</taxon>
        <taxon>Pasteurellaceae</taxon>
        <taxon>Gallibacterium</taxon>
    </lineage>
</organism>
<accession>A0A1A7P8W7</accession>
<gene>
    <name evidence="1" type="ORF">QV03_07690</name>
</gene>
<proteinExistence type="predicted"/>
<dbReference type="PATRIC" id="fig|750.21.peg.1003"/>